<evidence type="ECO:0000313" key="1">
    <source>
        <dbReference type="EMBL" id="AUW46667.1"/>
    </source>
</evidence>
<accession>A0A2K9ZEH1</accession>
<proteinExistence type="predicted"/>
<name>A0A2K9ZEH1_RHILE</name>
<geneLocation type="plasmid" evidence="2">
    <name>prln2</name>
</geneLocation>
<reference evidence="1 2" key="1">
    <citation type="submission" date="2017-11" db="EMBL/GenBank/DDBJ databases">
        <title>Complete genome of Rhizobium leguminosarum Norway, an ineffective micro-symbiont.</title>
        <authorList>
            <person name="Hoffrichter A."/>
            <person name="Liang J."/>
            <person name="Brachmann A."/>
            <person name="Marin M."/>
        </authorList>
    </citation>
    <scope>NUCLEOTIDE SEQUENCE [LARGE SCALE GENOMIC DNA]</scope>
    <source>
        <strain evidence="1 2">Norway</strain>
        <plasmid evidence="2">prln2</plasmid>
    </source>
</reference>
<dbReference type="EMBL" id="CP025014">
    <property type="protein sequence ID" value="AUW46667.1"/>
    <property type="molecule type" value="Genomic_DNA"/>
</dbReference>
<organism evidence="1 2">
    <name type="scientific">Rhizobium leguminosarum</name>
    <dbReference type="NCBI Taxonomy" id="384"/>
    <lineage>
        <taxon>Bacteria</taxon>
        <taxon>Pseudomonadati</taxon>
        <taxon>Pseudomonadota</taxon>
        <taxon>Alphaproteobacteria</taxon>
        <taxon>Hyphomicrobiales</taxon>
        <taxon>Rhizobiaceae</taxon>
        <taxon>Rhizobium/Agrobacterium group</taxon>
        <taxon>Rhizobium</taxon>
    </lineage>
</organism>
<gene>
    <name evidence="1" type="ORF">CUJ84_pRLN2000121</name>
</gene>
<keyword evidence="1" id="KW-0614">Plasmid</keyword>
<protein>
    <submittedName>
        <fullName evidence="1">Uncharacterized protein</fullName>
    </submittedName>
</protein>
<evidence type="ECO:0000313" key="2">
    <source>
        <dbReference type="Proteomes" id="UP000238523"/>
    </source>
</evidence>
<sequence>MGRRQHGRVIGARPFSDNDEIINIGQTAAHPFSKKRGVVRDRDRNGCQAALSISSG</sequence>
<dbReference type="AlphaFoldDB" id="A0A2K9ZEH1"/>
<dbReference type="Proteomes" id="UP000238523">
    <property type="component" value="Plasmid pRLN2"/>
</dbReference>